<comment type="cofactor">
    <cofactor evidence="9">
        <name>Zn(2+)</name>
        <dbReference type="ChEBI" id="CHEBI:29105"/>
    </cofactor>
    <text evidence="9">Binds 1 zinc ion per subunit.</text>
</comment>
<comment type="similarity">
    <text evidence="1 9">Belongs to the protein prenyltransferase subunit beta family.</text>
</comment>
<keyword evidence="5 9" id="KW-0808">Transferase</keyword>
<dbReference type="SUPFAM" id="SSF48239">
    <property type="entry name" value="Terpenoid cyclases/Protein prenyltransferases"/>
    <property type="match status" value="1"/>
</dbReference>
<evidence type="ECO:0000256" key="3">
    <source>
        <dbReference type="ARBA" id="ARBA00015798"/>
    </source>
</evidence>
<dbReference type="GO" id="GO:0005965">
    <property type="term" value="C:protein farnesyltransferase complex"/>
    <property type="evidence" value="ECO:0007669"/>
    <property type="project" value="UniProtKB-UniRule"/>
</dbReference>
<dbReference type="EC" id="2.5.1.58" evidence="2 9"/>
<feature type="domain" description="Prenyltransferase alpha-alpha toroid" evidence="10">
    <location>
        <begin position="50"/>
        <end position="400"/>
    </location>
</feature>
<dbReference type="STRING" id="796925.A0A137PDI1"/>
<evidence type="ECO:0000256" key="9">
    <source>
        <dbReference type="RuleBase" id="RU365056"/>
    </source>
</evidence>
<evidence type="ECO:0000256" key="8">
    <source>
        <dbReference type="ARBA" id="ARBA00022833"/>
    </source>
</evidence>
<evidence type="ECO:0000313" key="11">
    <source>
        <dbReference type="EMBL" id="KXN73053.1"/>
    </source>
</evidence>
<dbReference type="InterPro" id="IPR026872">
    <property type="entry name" value="FTB"/>
</dbReference>
<keyword evidence="12" id="KW-1185">Reference proteome</keyword>
<evidence type="ECO:0000256" key="7">
    <source>
        <dbReference type="ARBA" id="ARBA00022737"/>
    </source>
</evidence>
<reference evidence="11 12" key="1">
    <citation type="journal article" date="2015" name="Genome Biol. Evol.">
        <title>Phylogenomic analyses indicate that early fungi evolved digesting cell walls of algal ancestors of land plants.</title>
        <authorList>
            <person name="Chang Y."/>
            <person name="Wang S."/>
            <person name="Sekimoto S."/>
            <person name="Aerts A.L."/>
            <person name="Choi C."/>
            <person name="Clum A."/>
            <person name="LaButti K.M."/>
            <person name="Lindquist E.A."/>
            <person name="Yee Ngan C."/>
            <person name="Ohm R.A."/>
            <person name="Salamov A.A."/>
            <person name="Grigoriev I.V."/>
            <person name="Spatafora J.W."/>
            <person name="Berbee M.L."/>
        </authorList>
    </citation>
    <scope>NUCLEOTIDE SEQUENCE [LARGE SCALE GENOMIC DNA]</scope>
    <source>
        <strain evidence="11 12">NRRL 28638</strain>
    </source>
</reference>
<protein>
    <recommendedName>
        <fullName evidence="3 9">Protein farnesyltransferase subunit beta</fullName>
        <shortName evidence="9">FTase-beta</shortName>
        <ecNumber evidence="2 9">2.5.1.58</ecNumber>
    </recommendedName>
</protein>
<dbReference type="PANTHER" id="PTHR11774:SF6">
    <property type="entry name" value="PROTEIN FARNESYLTRANSFERASE SUBUNIT BETA"/>
    <property type="match status" value="1"/>
</dbReference>
<dbReference type="GO" id="GO:0004660">
    <property type="term" value="F:protein farnesyltransferase activity"/>
    <property type="evidence" value="ECO:0007669"/>
    <property type="project" value="UniProtKB-UniRule"/>
</dbReference>
<comment type="catalytic activity">
    <reaction evidence="9">
        <text>L-cysteinyl-[protein] + (2E,6E)-farnesyl diphosphate = S-(2E,6E)-farnesyl-L-cysteinyl-[protein] + diphosphate</text>
        <dbReference type="Rhea" id="RHEA:13345"/>
        <dbReference type="Rhea" id="RHEA-COMP:10131"/>
        <dbReference type="Rhea" id="RHEA-COMP:11535"/>
        <dbReference type="ChEBI" id="CHEBI:29950"/>
        <dbReference type="ChEBI" id="CHEBI:33019"/>
        <dbReference type="ChEBI" id="CHEBI:86019"/>
        <dbReference type="ChEBI" id="CHEBI:175763"/>
    </reaction>
</comment>
<dbReference type="InterPro" id="IPR008930">
    <property type="entry name" value="Terpenoid_cyclase/PrenylTrfase"/>
</dbReference>
<dbReference type="EMBL" id="KQ964442">
    <property type="protein sequence ID" value="KXN73053.1"/>
    <property type="molecule type" value="Genomic_DNA"/>
</dbReference>
<keyword evidence="8 9" id="KW-0862">Zinc</keyword>
<keyword evidence="6 9" id="KW-0479">Metal-binding</keyword>
<evidence type="ECO:0000256" key="1">
    <source>
        <dbReference type="ARBA" id="ARBA00010497"/>
    </source>
</evidence>
<dbReference type="OMA" id="MLYWIAN"/>
<name>A0A137PDI1_CONC2</name>
<evidence type="ECO:0000313" key="12">
    <source>
        <dbReference type="Proteomes" id="UP000070444"/>
    </source>
</evidence>
<sequence>MFQEKFDDDRPLEWMVLDDGIPTRTSEQQDDVLYTIYRQYKNKPNFIPKLKRDLHIEFLLKGLEKLSHHYECLDASRPWLAYWMIHSLNLLKHPLDLNFKLRAIETLRKCRNEDGGFGGGPGQTSHLASTYAAVHCLCSLNLVEAYDVIDRKKLMKWMTALKQEDGSFCLSIGGEIDIRGLYCAISVLKLLNCDKLEFTEGEVTYSTKFLYNKSSEFIARCQTFDGGLGCYPGVEAHGGYVFCGLAAIRLLGDSNLLNMELLTKWAVQRQMEMEGGYQGRCNKLVDGCYCFWVGGAFPLLHLEEDIMNRELLQKYILKACQSPYGGCRDKPGKGVDHYHTCYVLSGLSISQYKYNIDSRVQLSQGIPNWLFYKVEPTEETISLKDEPDQVLIPTHPIFNIPIESVQKTYLHFSTRAE</sequence>
<gene>
    <name evidence="11" type="ORF">CONCODRAFT_15763</name>
</gene>
<keyword evidence="7" id="KW-0677">Repeat</keyword>
<dbReference type="Pfam" id="PF00432">
    <property type="entry name" value="Prenyltrans"/>
    <property type="match status" value="1"/>
</dbReference>
<evidence type="ECO:0000259" key="10">
    <source>
        <dbReference type="Pfam" id="PF00432"/>
    </source>
</evidence>
<dbReference type="AlphaFoldDB" id="A0A137PDI1"/>
<evidence type="ECO:0000256" key="6">
    <source>
        <dbReference type="ARBA" id="ARBA00022723"/>
    </source>
</evidence>
<dbReference type="GO" id="GO:0097354">
    <property type="term" value="P:prenylation"/>
    <property type="evidence" value="ECO:0007669"/>
    <property type="project" value="UniProtKB-UniRule"/>
</dbReference>
<proteinExistence type="inferred from homology"/>
<dbReference type="PANTHER" id="PTHR11774">
    <property type="entry name" value="GERANYLGERANYL TRANSFERASE TYPE BETA SUBUNIT"/>
    <property type="match status" value="1"/>
</dbReference>
<dbReference type="InterPro" id="IPR001330">
    <property type="entry name" value="Prenyltrans"/>
</dbReference>
<dbReference type="CDD" id="cd02893">
    <property type="entry name" value="FTase"/>
    <property type="match status" value="1"/>
</dbReference>
<dbReference type="GO" id="GO:0008270">
    <property type="term" value="F:zinc ion binding"/>
    <property type="evidence" value="ECO:0007669"/>
    <property type="project" value="UniProtKB-UniRule"/>
</dbReference>
<dbReference type="Gene3D" id="1.50.10.20">
    <property type="match status" value="1"/>
</dbReference>
<accession>A0A137PDI1</accession>
<comment type="subunit">
    <text evidence="9">Heterodimer of an alpha and a beta subunit.</text>
</comment>
<evidence type="ECO:0000256" key="2">
    <source>
        <dbReference type="ARBA" id="ARBA00012702"/>
    </source>
</evidence>
<comment type="function">
    <text evidence="9">Catalyzes the transfer of a farnesyl moiety from farnesyl diphosphate to a cysteine at the fourth position from the C-terminus of several proteins. The beta subunit is responsible for peptide-binding.</text>
</comment>
<dbReference type="OrthoDB" id="10261146at2759"/>
<evidence type="ECO:0000256" key="5">
    <source>
        <dbReference type="ARBA" id="ARBA00022679"/>
    </source>
</evidence>
<keyword evidence="4 9" id="KW-0637">Prenyltransferase</keyword>
<organism evidence="11 12">
    <name type="scientific">Conidiobolus coronatus (strain ATCC 28846 / CBS 209.66 / NRRL 28638)</name>
    <name type="common">Delacroixia coronata</name>
    <dbReference type="NCBI Taxonomy" id="796925"/>
    <lineage>
        <taxon>Eukaryota</taxon>
        <taxon>Fungi</taxon>
        <taxon>Fungi incertae sedis</taxon>
        <taxon>Zoopagomycota</taxon>
        <taxon>Entomophthoromycotina</taxon>
        <taxon>Entomophthoromycetes</taxon>
        <taxon>Entomophthorales</taxon>
        <taxon>Ancylistaceae</taxon>
        <taxon>Conidiobolus</taxon>
    </lineage>
</organism>
<dbReference type="InterPro" id="IPR045089">
    <property type="entry name" value="PGGT1B-like"/>
</dbReference>
<dbReference type="Proteomes" id="UP000070444">
    <property type="component" value="Unassembled WGS sequence"/>
</dbReference>
<evidence type="ECO:0000256" key="4">
    <source>
        <dbReference type="ARBA" id="ARBA00022602"/>
    </source>
</evidence>